<evidence type="ECO:0000313" key="2">
    <source>
        <dbReference type="EMBL" id="CAB4771689.1"/>
    </source>
</evidence>
<dbReference type="EMBL" id="CAFBQP010000093">
    <property type="protein sequence ID" value="CAB5067177.1"/>
    <property type="molecule type" value="Genomic_DNA"/>
</dbReference>
<organism evidence="3">
    <name type="scientific">freshwater metagenome</name>
    <dbReference type="NCBI Taxonomy" id="449393"/>
    <lineage>
        <taxon>unclassified sequences</taxon>
        <taxon>metagenomes</taxon>
        <taxon>ecological metagenomes</taxon>
    </lineage>
</organism>
<evidence type="ECO:0000313" key="4">
    <source>
        <dbReference type="EMBL" id="CAB5067177.1"/>
    </source>
</evidence>
<dbReference type="Gene3D" id="2.60.120.620">
    <property type="entry name" value="q2cbj1_9rhob like domain"/>
    <property type="match status" value="1"/>
</dbReference>
<dbReference type="InterPro" id="IPR008775">
    <property type="entry name" value="Phytyl_CoA_dOase-like"/>
</dbReference>
<accession>A0A6J7EY94</accession>
<proteinExistence type="predicted"/>
<protein>
    <submittedName>
        <fullName evidence="3">Unannotated protein</fullName>
    </submittedName>
</protein>
<dbReference type="AlphaFoldDB" id="A0A6J7EY94"/>
<dbReference type="Pfam" id="PF05721">
    <property type="entry name" value="PhyH"/>
    <property type="match status" value="1"/>
</dbReference>
<evidence type="ECO:0000313" key="1">
    <source>
        <dbReference type="EMBL" id="CAB4733873.1"/>
    </source>
</evidence>
<dbReference type="EMBL" id="CAEZXX010000284">
    <property type="protein sequence ID" value="CAB4733873.1"/>
    <property type="molecule type" value="Genomic_DNA"/>
</dbReference>
<name>A0A6J7EY94_9ZZZZ</name>
<reference evidence="3" key="1">
    <citation type="submission" date="2020-05" db="EMBL/GenBank/DDBJ databases">
        <authorList>
            <person name="Chiriac C."/>
            <person name="Salcher M."/>
            <person name="Ghai R."/>
            <person name="Kavagutti S V."/>
        </authorList>
    </citation>
    <scope>NUCLEOTIDE SEQUENCE</scope>
</reference>
<dbReference type="SUPFAM" id="SSF51197">
    <property type="entry name" value="Clavaminate synthase-like"/>
    <property type="match status" value="1"/>
</dbReference>
<dbReference type="EMBL" id="CAEZYY010000058">
    <property type="protein sequence ID" value="CAB4771689.1"/>
    <property type="molecule type" value="Genomic_DNA"/>
</dbReference>
<evidence type="ECO:0000313" key="3">
    <source>
        <dbReference type="EMBL" id="CAB4885950.1"/>
    </source>
</evidence>
<gene>
    <name evidence="1" type="ORF">UFOPK2602_02518</name>
    <name evidence="2" type="ORF">UFOPK2806_02460</name>
    <name evidence="3" type="ORF">UFOPK3417_01940</name>
    <name evidence="4" type="ORF">UFOPK4306_02005</name>
</gene>
<sequence length="235" mass="26535">MIAGIHQSGVGVIQAAFEPTEVEQARRTVLAHLDLMKNTRPTPSQRHLAGFHRFPALEPLHQLITGNRRAQGVLTGLLGPDYRTIGLSDITVNRSQQWHKDLLRGRFSHYLGDDRPCENHFGKLFKVILYLQDSSSLQFVPGSHRRDISLESDEFAVPADDIPVHRVEARVGDAVVIDICTTHRGSTEESFQSPQVSEHPRILVSTVFGRTKCDFVERMELGNAERLAFWQRSNH</sequence>
<dbReference type="EMBL" id="CAFBLR010000266">
    <property type="protein sequence ID" value="CAB4885950.1"/>
    <property type="molecule type" value="Genomic_DNA"/>
</dbReference>